<sequence>MTASDPEAGVQELAVGWWRLGRRLALRRHAAGLTQWEFAYLTQWSRSTIANAEIGRLNAASRQFWARCDEVLGTGGEFVTEADRLAQLARLRKAAAADLLADKEAAAVTVCGWCGRSPSLVRVGTGWPE</sequence>
<dbReference type="Proteomes" id="UP001241758">
    <property type="component" value="Unassembled WGS sequence"/>
</dbReference>
<dbReference type="Gene3D" id="1.10.260.40">
    <property type="entry name" value="lambda repressor-like DNA-binding domains"/>
    <property type="match status" value="1"/>
</dbReference>
<proteinExistence type="predicted"/>
<evidence type="ECO:0000313" key="3">
    <source>
        <dbReference type="Proteomes" id="UP001241758"/>
    </source>
</evidence>
<dbReference type="SUPFAM" id="SSF47413">
    <property type="entry name" value="lambda repressor-like DNA-binding domains"/>
    <property type="match status" value="1"/>
</dbReference>
<dbReference type="RefSeq" id="WP_282765719.1">
    <property type="nucleotide sequence ID" value="NZ_JASCTH010000032.1"/>
</dbReference>
<dbReference type="SMART" id="SM00530">
    <property type="entry name" value="HTH_XRE"/>
    <property type="match status" value="1"/>
</dbReference>
<dbReference type="Pfam" id="PF13560">
    <property type="entry name" value="HTH_31"/>
    <property type="match status" value="1"/>
</dbReference>
<dbReference type="InterPro" id="IPR010982">
    <property type="entry name" value="Lambda_DNA-bd_dom_sf"/>
</dbReference>
<comment type="caution">
    <text evidence="2">The sequence shown here is derived from an EMBL/GenBank/DDBJ whole genome shotgun (WGS) entry which is preliminary data.</text>
</comment>
<reference evidence="2 3" key="1">
    <citation type="submission" date="2023-05" db="EMBL/GenBank/DDBJ databases">
        <title>Actinoplanes sp. NEAU-A12 genome sequencing.</title>
        <authorList>
            <person name="Wang Z.-S."/>
        </authorList>
    </citation>
    <scope>NUCLEOTIDE SEQUENCE [LARGE SCALE GENOMIC DNA]</scope>
    <source>
        <strain evidence="2 3">NEAU-A12</strain>
    </source>
</reference>
<organism evidence="2 3">
    <name type="scientific">Actinoplanes sandaracinus</name>
    <dbReference type="NCBI Taxonomy" id="3045177"/>
    <lineage>
        <taxon>Bacteria</taxon>
        <taxon>Bacillati</taxon>
        <taxon>Actinomycetota</taxon>
        <taxon>Actinomycetes</taxon>
        <taxon>Micromonosporales</taxon>
        <taxon>Micromonosporaceae</taxon>
        <taxon>Actinoplanes</taxon>
    </lineage>
</organism>
<accession>A0ABT6WX94</accession>
<dbReference type="InterPro" id="IPR001387">
    <property type="entry name" value="Cro/C1-type_HTH"/>
</dbReference>
<keyword evidence="3" id="KW-1185">Reference proteome</keyword>
<protein>
    <submittedName>
        <fullName evidence="2">Helix-turn-helix transcriptional regulator</fullName>
    </submittedName>
</protein>
<gene>
    <name evidence="2" type="ORF">QLQ12_37765</name>
</gene>
<evidence type="ECO:0000259" key="1">
    <source>
        <dbReference type="SMART" id="SM00530"/>
    </source>
</evidence>
<dbReference type="EMBL" id="JASCTH010000032">
    <property type="protein sequence ID" value="MDI6104354.1"/>
    <property type="molecule type" value="Genomic_DNA"/>
</dbReference>
<feature type="domain" description="HTH cro/C1-type" evidence="1">
    <location>
        <begin position="23"/>
        <end position="79"/>
    </location>
</feature>
<evidence type="ECO:0000313" key="2">
    <source>
        <dbReference type="EMBL" id="MDI6104354.1"/>
    </source>
</evidence>
<name>A0ABT6WX94_9ACTN</name>